<evidence type="ECO:0000259" key="5">
    <source>
        <dbReference type="PROSITE" id="PS50887"/>
    </source>
</evidence>
<dbReference type="HOGENOM" id="CLU_551691_0_0_6"/>
<dbReference type="GO" id="GO:0006355">
    <property type="term" value="P:regulation of DNA-templated transcription"/>
    <property type="evidence" value="ECO:0007669"/>
    <property type="project" value="InterPro"/>
</dbReference>
<dbReference type="SMART" id="SM00267">
    <property type="entry name" value="GGDEF"/>
    <property type="match status" value="1"/>
</dbReference>
<dbReference type="NCBIfam" id="TIGR00254">
    <property type="entry name" value="GGDEF"/>
    <property type="match status" value="1"/>
</dbReference>
<evidence type="ECO:0000313" key="7">
    <source>
        <dbReference type="Proteomes" id="UP000001962"/>
    </source>
</evidence>
<dbReference type="PROSITE" id="PS50113">
    <property type="entry name" value="PAC"/>
    <property type="match status" value="1"/>
</dbReference>
<dbReference type="AlphaFoldDB" id="Q0A9L9"/>
<dbReference type="PANTHER" id="PTHR46663">
    <property type="entry name" value="DIGUANYLATE CYCLASE DGCT-RELATED"/>
    <property type="match status" value="1"/>
</dbReference>
<dbReference type="OrthoDB" id="9812260at2"/>
<feature type="domain" description="PAS" evidence="3">
    <location>
        <begin position="180"/>
        <end position="234"/>
    </location>
</feature>
<comment type="cofactor">
    <cofactor evidence="1">
        <name>Mg(2+)</name>
        <dbReference type="ChEBI" id="CHEBI:18420"/>
    </cofactor>
</comment>
<evidence type="ECO:0000313" key="6">
    <source>
        <dbReference type="EMBL" id="ABI56468.1"/>
    </source>
</evidence>
<protein>
    <submittedName>
        <fullName evidence="6">Diguanylate cyclase with PAS/PAC sensor</fullName>
    </submittedName>
</protein>
<feature type="domain" description="PAC" evidence="4">
    <location>
        <begin position="258"/>
        <end position="310"/>
    </location>
</feature>
<dbReference type="InterPro" id="IPR035965">
    <property type="entry name" value="PAS-like_dom_sf"/>
</dbReference>
<accession>Q0A9L9</accession>
<feature type="domain" description="GGDEF" evidence="5">
    <location>
        <begin position="342"/>
        <end position="475"/>
    </location>
</feature>
<dbReference type="Pfam" id="PF00989">
    <property type="entry name" value="PAS"/>
    <property type="match status" value="1"/>
</dbReference>
<feature type="region of interest" description="Disordered" evidence="2">
    <location>
        <begin position="1"/>
        <end position="24"/>
    </location>
</feature>
<dbReference type="InterPro" id="IPR000700">
    <property type="entry name" value="PAS-assoc_C"/>
</dbReference>
<dbReference type="Proteomes" id="UP000001962">
    <property type="component" value="Chromosome"/>
</dbReference>
<dbReference type="EMBL" id="CP000453">
    <property type="protein sequence ID" value="ABI56468.1"/>
    <property type="molecule type" value="Genomic_DNA"/>
</dbReference>
<dbReference type="RefSeq" id="WP_011628863.1">
    <property type="nucleotide sequence ID" value="NC_008340.1"/>
</dbReference>
<dbReference type="Gene3D" id="3.30.70.270">
    <property type="match status" value="1"/>
</dbReference>
<dbReference type="InterPro" id="IPR013767">
    <property type="entry name" value="PAS_fold"/>
</dbReference>
<dbReference type="PROSITE" id="PS50887">
    <property type="entry name" value="GGDEF"/>
    <property type="match status" value="1"/>
</dbReference>
<evidence type="ECO:0000259" key="3">
    <source>
        <dbReference type="PROSITE" id="PS50112"/>
    </source>
</evidence>
<keyword evidence="7" id="KW-1185">Reference proteome</keyword>
<dbReference type="CDD" id="cd00130">
    <property type="entry name" value="PAS"/>
    <property type="match status" value="1"/>
</dbReference>
<dbReference type="SUPFAM" id="SSF55785">
    <property type="entry name" value="PYP-like sensor domain (PAS domain)"/>
    <property type="match status" value="1"/>
</dbReference>
<feature type="compositionally biased region" description="Basic and acidic residues" evidence="2">
    <location>
        <begin position="1"/>
        <end position="19"/>
    </location>
</feature>
<dbReference type="InterPro" id="IPR029787">
    <property type="entry name" value="Nucleotide_cyclase"/>
</dbReference>
<dbReference type="InterPro" id="IPR043128">
    <property type="entry name" value="Rev_trsase/Diguanyl_cyclase"/>
</dbReference>
<dbReference type="KEGG" id="aeh:Mlg_1116"/>
<name>Q0A9L9_ALKEH</name>
<dbReference type="InterPro" id="IPR052163">
    <property type="entry name" value="DGC-Regulatory_Protein"/>
</dbReference>
<dbReference type="Pfam" id="PF00990">
    <property type="entry name" value="GGDEF"/>
    <property type="match status" value="1"/>
</dbReference>
<dbReference type="InterPro" id="IPR000014">
    <property type="entry name" value="PAS"/>
</dbReference>
<dbReference type="FunFam" id="3.30.70.270:FF:000001">
    <property type="entry name" value="Diguanylate cyclase domain protein"/>
    <property type="match status" value="1"/>
</dbReference>
<dbReference type="SUPFAM" id="SSF55073">
    <property type="entry name" value="Nucleotide cyclase"/>
    <property type="match status" value="1"/>
</dbReference>
<organism evidence="6 7">
    <name type="scientific">Alkalilimnicola ehrlichii (strain ATCC BAA-1101 / DSM 17681 / MLHE-1)</name>
    <dbReference type="NCBI Taxonomy" id="187272"/>
    <lineage>
        <taxon>Bacteria</taxon>
        <taxon>Pseudomonadati</taxon>
        <taxon>Pseudomonadota</taxon>
        <taxon>Gammaproteobacteria</taxon>
        <taxon>Chromatiales</taxon>
        <taxon>Ectothiorhodospiraceae</taxon>
        <taxon>Alkalilimnicola</taxon>
    </lineage>
</organism>
<dbReference type="PROSITE" id="PS50112">
    <property type="entry name" value="PAS"/>
    <property type="match status" value="1"/>
</dbReference>
<dbReference type="eggNOG" id="COG2199">
    <property type="taxonomic scope" value="Bacteria"/>
</dbReference>
<gene>
    <name evidence="6" type="ordered locus">Mlg_1116</name>
</gene>
<dbReference type="NCBIfam" id="TIGR00229">
    <property type="entry name" value="sensory_box"/>
    <property type="match status" value="1"/>
</dbReference>
<reference evidence="7" key="1">
    <citation type="submission" date="2006-08" db="EMBL/GenBank/DDBJ databases">
        <title>Complete sequence of Alkalilimnicola ehrilichei MLHE-1.</title>
        <authorList>
            <person name="Copeland A."/>
            <person name="Lucas S."/>
            <person name="Lapidus A."/>
            <person name="Barry K."/>
            <person name="Detter J.C."/>
            <person name="Glavina del Rio T."/>
            <person name="Hammon N."/>
            <person name="Israni S."/>
            <person name="Dalin E."/>
            <person name="Tice H."/>
            <person name="Pitluck S."/>
            <person name="Sims D."/>
            <person name="Brettin T."/>
            <person name="Bruce D."/>
            <person name="Han C."/>
            <person name="Tapia R."/>
            <person name="Gilna P."/>
            <person name="Schmutz J."/>
            <person name="Larimer F."/>
            <person name="Land M."/>
            <person name="Hauser L."/>
            <person name="Kyrpides N."/>
            <person name="Mikhailova N."/>
            <person name="Oremland R.S."/>
            <person name="Hoeft S.E."/>
            <person name="Switzer-Blum J."/>
            <person name="Kulp T."/>
            <person name="King G."/>
            <person name="Tabita R."/>
            <person name="Witte B."/>
            <person name="Santini J.M."/>
            <person name="Basu P."/>
            <person name="Hollibaugh J.T."/>
            <person name="Xie G."/>
            <person name="Stolz J.F."/>
            <person name="Richardson P."/>
        </authorList>
    </citation>
    <scope>NUCLEOTIDE SEQUENCE [LARGE SCALE GENOMIC DNA]</scope>
    <source>
        <strain evidence="7">ATCC BAA-1101 / DSM 17681 / MLHE-1</strain>
    </source>
</reference>
<dbReference type="CDD" id="cd01949">
    <property type="entry name" value="GGDEF"/>
    <property type="match status" value="1"/>
</dbReference>
<dbReference type="InterPro" id="IPR000160">
    <property type="entry name" value="GGDEF_dom"/>
</dbReference>
<dbReference type="SMART" id="SM00091">
    <property type="entry name" value="PAS"/>
    <property type="match status" value="1"/>
</dbReference>
<proteinExistence type="predicted"/>
<evidence type="ECO:0000256" key="2">
    <source>
        <dbReference type="SAM" id="MobiDB-lite"/>
    </source>
</evidence>
<dbReference type="Gene3D" id="3.30.450.20">
    <property type="entry name" value="PAS domain"/>
    <property type="match status" value="1"/>
</dbReference>
<dbReference type="GO" id="GO:0003824">
    <property type="term" value="F:catalytic activity"/>
    <property type="evidence" value="ECO:0007669"/>
    <property type="project" value="UniProtKB-ARBA"/>
</dbReference>
<evidence type="ECO:0000259" key="4">
    <source>
        <dbReference type="PROSITE" id="PS50113"/>
    </source>
</evidence>
<dbReference type="PANTHER" id="PTHR46663:SF3">
    <property type="entry name" value="SLL0267 PROTEIN"/>
    <property type="match status" value="1"/>
</dbReference>
<evidence type="ECO:0000256" key="1">
    <source>
        <dbReference type="ARBA" id="ARBA00001946"/>
    </source>
</evidence>
<sequence>MKFKDSETPRPRQHPEAIREQGTAPQVIDGAFPDREMVARAATNGLYHGRGPLVSGRALTPVATPVAADPVSILLLGLDPATAARVMAVVATHFGQPFDMVSRAIDARAIRAADIVLFDVAVPDYAISQAQLAAPEALILPLDGGRLEGDSWLPAILRHVARQKAVESGRQVAEEALFQKAERARVTLESIGDAVLVTDSLGYVTYLNPVAETLTGWSRDEASAQPLATVFKIVDGAAGEFALNPAVTAMNEDRTVGLVANCILLQRDGGSIGIEDSAAPIHDRNGRVTGAVIVFRDVSLSRSVTQKMAYLAHHDSLTGLPNRALLAERLGRALGAARRHDRQLALLFLDLDHFKRINDTMGHDIGDHALRGTAYRLSDCVRETDTVSRLGGDEFVVLLEEIDSPDDAAHIAEKVLAAITAPLHVGDHTLQVSASIGISIFPQHGADAETLHQRADAAMYQAKAKGRAGYQFFQADPEGEAGVPHSGNSTKRVG</sequence>